<keyword evidence="7" id="KW-1185">Reference proteome</keyword>
<dbReference type="PANTHER" id="PTHR30346:SF10">
    <property type="entry name" value="TRANSCRIPTIONAL REGULATOR OF OXIDATIVE STRESS OXYR"/>
    <property type="match status" value="1"/>
</dbReference>
<reference evidence="6 7" key="1">
    <citation type="submission" date="2019-03" db="EMBL/GenBank/DDBJ databases">
        <title>Genomic Encyclopedia of Type Strains, Phase IV (KMG-IV): sequencing the most valuable type-strain genomes for metagenomic binning, comparative biology and taxonomic classification.</title>
        <authorList>
            <person name="Goeker M."/>
        </authorList>
    </citation>
    <scope>NUCLEOTIDE SEQUENCE [LARGE SCALE GENOMIC DNA]</scope>
    <source>
        <strain evidence="6 7">DSM 23344</strain>
    </source>
</reference>
<dbReference type="GO" id="GO:0003677">
    <property type="term" value="F:DNA binding"/>
    <property type="evidence" value="ECO:0007669"/>
    <property type="project" value="UniProtKB-KW"/>
</dbReference>
<dbReference type="Proteomes" id="UP000294980">
    <property type="component" value="Unassembled WGS sequence"/>
</dbReference>
<evidence type="ECO:0000313" key="6">
    <source>
        <dbReference type="EMBL" id="TCO72766.1"/>
    </source>
</evidence>
<evidence type="ECO:0000256" key="3">
    <source>
        <dbReference type="ARBA" id="ARBA00023125"/>
    </source>
</evidence>
<proteinExistence type="inferred from homology"/>
<sequence>MTDRRSASLSLKQLAYLLAVRDSLNFTRAAEQCFVTQSSLSGGLAELERSLDLKLVERSRQRVSMTPVGEAVCVRAEQILAASEDLFAFARAQSEPGTGSLRLGIIPTIAPYVLQYFLAACAEHFPALELFLHERQTESLLDQVSGGELDAAVLALPMDTRTLAVTHLFDDPLRLLAAPGHPVVRRDAPLRLSAIDTSQIILLEPGHCLREHILSACGVGAQASRRFEASNIDTLVQLAEAGFGLALVPAMAIAHGLLRDTSLIEISLQTPPLRGIALVTRPSHPLREFLEREVAALLCR</sequence>
<dbReference type="InterPro" id="IPR000847">
    <property type="entry name" value="LysR_HTH_N"/>
</dbReference>
<dbReference type="AlphaFoldDB" id="A0A4R2KPH5"/>
<evidence type="ECO:0000256" key="2">
    <source>
        <dbReference type="ARBA" id="ARBA00023015"/>
    </source>
</evidence>
<evidence type="ECO:0000256" key="1">
    <source>
        <dbReference type="ARBA" id="ARBA00009437"/>
    </source>
</evidence>
<comment type="similarity">
    <text evidence="1">Belongs to the LysR transcriptional regulatory family.</text>
</comment>
<dbReference type="CDD" id="cd08411">
    <property type="entry name" value="PBP2_OxyR"/>
    <property type="match status" value="1"/>
</dbReference>
<dbReference type="PROSITE" id="PS50931">
    <property type="entry name" value="HTH_LYSR"/>
    <property type="match status" value="1"/>
</dbReference>
<name>A0A4R2KPH5_9GAMM</name>
<dbReference type="SUPFAM" id="SSF46785">
    <property type="entry name" value="Winged helix' DNA-binding domain"/>
    <property type="match status" value="1"/>
</dbReference>
<keyword evidence="2" id="KW-0805">Transcription regulation</keyword>
<evidence type="ECO:0000259" key="5">
    <source>
        <dbReference type="PROSITE" id="PS50931"/>
    </source>
</evidence>
<dbReference type="GO" id="GO:0032993">
    <property type="term" value="C:protein-DNA complex"/>
    <property type="evidence" value="ECO:0007669"/>
    <property type="project" value="TreeGrafter"/>
</dbReference>
<dbReference type="Pfam" id="PF00126">
    <property type="entry name" value="HTH_1"/>
    <property type="match status" value="1"/>
</dbReference>
<dbReference type="InterPro" id="IPR036390">
    <property type="entry name" value="WH_DNA-bd_sf"/>
</dbReference>
<dbReference type="PANTHER" id="PTHR30346">
    <property type="entry name" value="TRANSCRIPTIONAL DUAL REGULATOR HCAR-RELATED"/>
    <property type="match status" value="1"/>
</dbReference>
<dbReference type="InterPro" id="IPR005119">
    <property type="entry name" value="LysR_subst-bd"/>
</dbReference>
<dbReference type="EMBL" id="SLWX01000017">
    <property type="protein sequence ID" value="TCO72766.1"/>
    <property type="molecule type" value="Genomic_DNA"/>
</dbReference>
<dbReference type="Gene3D" id="3.40.190.10">
    <property type="entry name" value="Periplasmic binding protein-like II"/>
    <property type="match status" value="2"/>
</dbReference>
<keyword evidence="3" id="KW-0238">DNA-binding</keyword>
<accession>A0A4R2KPH5</accession>
<organism evidence="6 7">
    <name type="scientific">Chromatocurvus halotolerans</name>
    <dbReference type="NCBI Taxonomy" id="1132028"/>
    <lineage>
        <taxon>Bacteria</taxon>
        <taxon>Pseudomonadati</taxon>
        <taxon>Pseudomonadota</taxon>
        <taxon>Gammaproteobacteria</taxon>
        <taxon>Cellvibrionales</taxon>
        <taxon>Halieaceae</taxon>
        <taxon>Chromatocurvus</taxon>
    </lineage>
</organism>
<dbReference type="RefSeq" id="WP_131917689.1">
    <property type="nucleotide sequence ID" value="NZ_QQSW01000021.1"/>
</dbReference>
<comment type="caution">
    <text evidence="6">The sequence shown here is derived from an EMBL/GenBank/DDBJ whole genome shotgun (WGS) entry which is preliminary data.</text>
</comment>
<keyword evidence="4" id="KW-0804">Transcription</keyword>
<feature type="domain" description="HTH lysR-type" evidence="5">
    <location>
        <begin position="9"/>
        <end position="66"/>
    </location>
</feature>
<protein>
    <submittedName>
        <fullName evidence="6">LysR family hydrogen peroxide-inducible transcriptional activator</fullName>
    </submittedName>
</protein>
<dbReference type="SUPFAM" id="SSF53850">
    <property type="entry name" value="Periplasmic binding protein-like II"/>
    <property type="match status" value="1"/>
</dbReference>
<dbReference type="OrthoDB" id="9775392at2"/>
<dbReference type="InterPro" id="IPR036388">
    <property type="entry name" value="WH-like_DNA-bd_sf"/>
</dbReference>
<evidence type="ECO:0000313" key="7">
    <source>
        <dbReference type="Proteomes" id="UP000294980"/>
    </source>
</evidence>
<dbReference type="Pfam" id="PF03466">
    <property type="entry name" value="LysR_substrate"/>
    <property type="match status" value="1"/>
</dbReference>
<evidence type="ECO:0000256" key="4">
    <source>
        <dbReference type="ARBA" id="ARBA00023163"/>
    </source>
</evidence>
<gene>
    <name evidence="6" type="ORF">EV688_11758</name>
</gene>
<dbReference type="GO" id="GO:0003700">
    <property type="term" value="F:DNA-binding transcription factor activity"/>
    <property type="evidence" value="ECO:0007669"/>
    <property type="project" value="InterPro"/>
</dbReference>
<dbReference type="Gene3D" id="1.10.10.10">
    <property type="entry name" value="Winged helix-like DNA-binding domain superfamily/Winged helix DNA-binding domain"/>
    <property type="match status" value="1"/>
</dbReference>